<dbReference type="EMBL" id="JACHHO010000005">
    <property type="protein sequence ID" value="MBB5205644.1"/>
    <property type="molecule type" value="Genomic_DNA"/>
</dbReference>
<dbReference type="OrthoDB" id="9150746at2"/>
<comment type="caution">
    <text evidence="1">The sequence shown here is derived from an EMBL/GenBank/DDBJ whole genome shotgun (WGS) entry which is preliminary data.</text>
</comment>
<sequence>MVLAASRLQRLGQRAAAALWCGVLAWLPAPGAAHPEPAPEWRWMLADYAPTAMRRGPDAGRGFAQRMLDEVLVPGLTGFRHQKVWVPSQRMDMELAAANGSCGLLWRKTAERSAQWLVSRPLIRLLPVGLVVRRSELERWRPFLNEAGELSLTRVLAAERVLGVTPRAHGPVVDGLLERHPNALRRIQLLDATRVVLTMLARGHGTDAALAYGFEVAYFNRQQQDGRAEPLATLQWLPLAEKTDLLYSHAVCSRGEVGRQQIQALEALLERPGVRERLQALYEEWLSEPERRRLHQARQQLGARFWQE</sequence>
<proteinExistence type="predicted"/>
<evidence type="ECO:0000313" key="2">
    <source>
        <dbReference type="Proteomes" id="UP000554837"/>
    </source>
</evidence>
<accession>A0A840SA39</accession>
<organism evidence="1 2">
    <name type="scientific">Inhella inkyongensis</name>
    <dbReference type="NCBI Taxonomy" id="392593"/>
    <lineage>
        <taxon>Bacteria</taxon>
        <taxon>Pseudomonadati</taxon>
        <taxon>Pseudomonadota</taxon>
        <taxon>Betaproteobacteria</taxon>
        <taxon>Burkholderiales</taxon>
        <taxon>Sphaerotilaceae</taxon>
        <taxon>Inhella</taxon>
    </lineage>
</organism>
<dbReference type="Proteomes" id="UP000554837">
    <property type="component" value="Unassembled WGS sequence"/>
</dbReference>
<keyword evidence="2" id="KW-1185">Reference proteome</keyword>
<dbReference type="AlphaFoldDB" id="A0A840SA39"/>
<name>A0A840SA39_9BURK</name>
<evidence type="ECO:0000313" key="1">
    <source>
        <dbReference type="EMBL" id="MBB5205644.1"/>
    </source>
</evidence>
<gene>
    <name evidence="1" type="ORF">HNQ51_002971</name>
</gene>
<protein>
    <submittedName>
        <fullName evidence="1">Uncharacterized protein (TIGR02285 family)</fullName>
    </submittedName>
</protein>
<dbReference type="RefSeq" id="WP_138855165.1">
    <property type="nucleotide sequence ID" value="NZ_CP040709.1"/>
</dbReference>
<reference evidence="1 2" key="1">
    <citation type="submission" date="2020-08" db="EMBL/GenBank/DDBJ databases">
        <title>Genomic Encyclopedia of Type Strains, Phase IV (KMG-IV): sequencing the most valuable type-strain genomes for metagenomic binning, comparative biology and taxonomic classification.</title>
        <authorList>
            <person name="Goeker M."/>
        </authorList>
    </citation>
    <scope>NUCLEOTIDE SEQUENCE [LARGE SCALE GENOMIC DNA]</scope>
    <source>
        <strain evidence="1 2">DSM 23958</strain>
    </source>
</reference>